<evidence type="ECO:0000313" key="2">
    <source>
        <dbReference type="EMBL" id="GAA3722799.1"/>
    </source>
</evidence>
<sequence length="106" mass="12211">MPHWYIVNEDDGIVRREPTLGALVRWALIAYDGWVLPGKKRVRDGHYRYAIGEDRDNHLLVSVFRRDVLAHAAYDLAQEPLYPYPDDPWQLGPRGSGGHADDEQED</sequence>
<keyword evidence="3" id="KW-1185">Reference proteome</keyword>
<evidence type="ECO:0000313" key="3">
    <source>
        <dbReference type="Proteomes" id="UP001500902"/>
    </source>
</evidence>
<organism evidence="2 3">
    <name type="scientific">Nonomuraea antimicrobica</name>
    <dbReference type="NCBI Taxonomy" id="561173"/>
    <lineage>
        <taxon>Bacteria</taxon>
        <taxon>Bacillati</taxon>
        <taxon>Actinomycetota</taxon>
        <taxon>Actinomycetes</taxon>
        <taxon>Streptosporangiales</taxon>
        <taxon>Streptosporangiaceae</taxon>
        <taxon>Nonomuraea</taxon>
    </lineage>
</organism>
<dbReference type="EMBL" id="BAAAZP010000300">
    <property type="protein sequence ID" value="GAA3722799.1"/>
    <property type="molecule type" value="Genomic_DNA"/>
</dbReference>
<reference evidence="3" key="1">
    <citation type="journal article" date="2019" name="Int. J. Syst. Evol. Microbiol.">
        <title>The Global Catalogue of Microorganisms (GCM) 10K type strain sequencing project: providing services to taxonomists for standard genome sequencing and annotation.</title>
        <authorList>
            <consortium name="The Broad Institute Genomics Platform"/>
            <consortium name="The Broad Institute Genome Sequencing Center for Infectious Disease"/>
            <person name="Wu L."/>
            <person name="Ma J."/>
        </authorList>
    </citation>
    <scope>NUCLEOTIDE SEQUENCE [LARGE SCALE GENOMIC DNA]</scope>
    <source>
        <strain evidence="3">JCM 16904</strain>
    </source>
</reference>
<evidence type="ECO:0000256" key="1">
    <source>
        <dbReference type="SAM" id="MobiDB-lite"/>
    </source>
</evidence>
<name>A0ABP7ESB2_9ACTN</name>
<dbReference type="RefSeq" id="WP_344897954.1">
    <property type="nucleotide sequence ID" value="NZ_BAAAZP010000300.1"/>
</dbReference>
<feature type="region of interest" description="Disordered" evidence="1">
    <location>
        <begin position="80"/>
        <end position="106"/>
    </location>
</feature>
<proteinExistence type="predicted"/>
<comment type="caution">
    <text evidence="2">The sequence shown here is derived from an EMBL/GenBank/DDBJ whole genome shotgun (WGS) entry which is preliminary data.</text>
</comment>
<protein>
    <submittedName>
        <fullName evidence="2">Uncharacterized protein</fullName>
    </submittedName>
</protein>
<accession>A0ABP7ESB2</accession>
<gene>
    <name evidence="2" type="ORF">GCM10022224_104510</name>
</gene>
<dbReference type="Proteomes" id="UP001500902">
    <property type="component" value="Unassembled WGS sequence"/>
</dbReference>